<reference evidence="1 2" key="1">
    <citation type="journal article" date="2018" name="Environ. Microbiol.">
        <title>Novel energy conservation strategies and behaviour of Pelotomaculum schinkii driving syntrophic propionate catabolism.</title>
        <authorList>
            <person name="Hidalgo-Ahumada C.A.P."/>
            <person name="Nobu M.K."/>
            <person name="Narihiro T."/>
            <person name="Tamaki H."/>
            <person name="Liu W.T."/>
            <person name="Kamagata Y."/>
            <person name="Stams A.J.M."/>
            <person name="Imachi H."/>
            <person name="Sousa D.Z."/>
        </authorList>
    </citation>
    <scope>NUCLEOTIDE SEQUENCE [LARGE SCALE GENOMIC DNA]</scope>
    <source>
        <strain evidence="1 2">HH</strain>
    </source>
</reference>
<evidence type="ECO:0000313" key="1">
    <source>
        <dbReference type="EMBL" id="TEB04254.1"/>
    </source>
</evidence>
<name>A0A4Y7R5K1_9FIRM</name>
<comment type="caution">
    <text evidence="1">The sequence shown here is derived from an EMBL/GenBank/DDBJ whole genome shotgun (WGS) entry which is preliminary data.</text>
</comment>
<dbReference type="RefSeq" id="WP_190259424.1">
    <property type="nucleotide sequence ID" value="NZ_QFGA01000004.1"/>
</dbReference>
<dbReference type="InterPro" id="IPR046929">
    <property type="entry name" value="HTH_Tnp"/>
</dbReference>
<accession>A0A4Y7R5K1</accession>
<gene>
    <name evidence="1" type="ORF">Psch_03979</name>
</gene>
<proteinExistence type="predicted"/>
<organism evidence="1 2">
    <name type="scientific">Pelotomaculum schinkii</name>
    <dbReference type="NCBI Taxonomy" id="78350"/>
    <lineage>
        <taxon>Bacteria</taxon>
        <taxon>Bacillati</taxon>
        <taxon>Bacillota</taxon>
        <taxon>Clostridia</taxon>
        <taxon>Eubacteriales</taxon>
        <taxon>Desulfotomaculaceae</taxon>
        <taxon>Pelotomaculum</taxon>
    </lineage>
</organism>
<keyword evidence="2" id="KW-1185">Reference proteome</keyword>
<dbReference type="Proteomes" id="UP000298324">
    <property type="component" value="Unassembled WGS sequence"/>
</dbReference>
<dbReference type="Pfam" id="PF20310">
    <property type="entry name" value="HTH_Tnp_2"/>
    <property type="match status" value="1"/>
</dbReference>
<dbReference type="AlphaFoldDB" id="A0A4Y7R5K1"/>
<protein>
    <submittedName>
        <fullName evidence="1">Uncharacterized protein</fullName>
    </submittedName>
</protein>
<sequence>MANKKFTEEEMNHLRASPYVLDVSPSIVHFSAKFKELFWHSIQERKEPRDIVIELGIDPDILGVNRVNRVNGLKGMIRNEVRAGKGFRDLKTYGSYLKDYTDPEAKVKYLEQQLAYKDQEIEFLKKIVSLGRGDAET</sequence>
<evidence type="ECO:0000313" key="2">
    <source>
        <dbReference type="Proteomes" id="UP000298324"/>
    </source>
</evidence>
<dbReference type="EMBL" id="QFGA01000004">
    <property type="protein sequence ID" value="TEB04254.1"/>
    <property type="molecule type" value="Genomic_DNA"/>
</dbReference>